<keyword evidence="2" id="KW-1185">Reference proteome</keyword>
<name>A0A4C1YY71_EUMVA</name>
<evidence type="ECO:0000313" key="2">
    <source>
        <dbReference type="Proteomes" id="UP000299102"/>
    </source>
</evidence>
<comment type="caution">
    <text evidence="1">The sequence shown here is derived from an EMBL/GenBank/DDBJ whole genome shotgun (WGS) entry which is preliminary data.</text>
</comment>
<dbReference type="EMBL" id="BGZK01001450">
    <property type="protein sequence ID" value="GBP80210.1"/>
    <property type="molecule type" value="Genomic_DNA"/>
</dbReference>
<reference evidence="1 2" key="1">
    <citation type="journal article" date="2019" name="Commun. Biol.">
        <title>The bagworm genome reveals a unique fibroin gene that provides high tensile strength.</title>
        <authorList>
            <person name="Kono N."/>
            <person name="Nakamura H."/>
            <person name="Ohtoshi R."/>
            <person name="Tomita M."/>
            <person name="Numata K."/>
            <person name="Arakawa K."/>
        </authorList>
    </citation>
    <scope>NUCLEOTIDE SEQUENCE [LARGE SCALE GENOMIC DNA]</scope>
</reference>
<dbReference type="OrthoDB" id="10050074at2759"/>
<organism evidence="1 2">
    <name type="scientific">Eumeta variegata</name>
    <name type="common">Bagworm moth</name>
    <name type="synonym">Eumeta japonica</name>
    <dbReference type="NCBI Taxonomy" id="151549"/>
    <lineage>
        <taxon>Eukaryota</taxon>
        <taxon>Metazoa</taxon>
        <taxon>Ecdysozoa</taxon>
        <taxon>Arthropoda</taxon>
        <taxon>Hexapoda</taxon>
        <taxon>Insecta</taxon>
        <taxon>Pterygota</taxon>
        <taxon>Neoptera</taxon>
        <taxon>Endopterygota</taxon>
        <taxon>Lepidoptera</taxon>
        <taxon>Glossata</taxon>
        <taxon>Ditrysia</taxon>
        <taxon>Tineoidea</taxon>
        <taxon>Psychidae</taxon>
        <taxon>Oiketicinae</taxon>
        <taxon>Eumeta</taxon>
    </lineage>
</organism>
<gene>
    <name evidence="1" type="ORF">EVAR_100087_1</name>
</gene>
<sequence>MSQFGSPILLMRTVVENRFRTVPAKSDRRELPRDVSELIRDKNAALSRAGKYLTCENRSRTRVLQRKLKARMKEVRNENWNYLVSKISPSHKAYWGLAKALKTEGAVPTPALKHPDNSIAFDDQEKAECLADIIEHQCSENPSYDLEHFRRVEKKVGTPLAAKHLNVFLRHLWFCFVVLFCGAIFNEWMQNCYFPTAWKETVVIGIFKPRKPRDLPASYRPTGQYVLVNETYQSWSTSRLYALSTSVPRPSTGIQLVLFADDTALYLRLNSIGNIIPRPVMTYVSPVFAHAQPDILYHLQIVQNKFCRRAADAPWYVKNSVLYRDLELPTISKFMREHFFDVASSHPNPLAVSAVSYKPPPPYHFCKRPRNVLLDPHDDLTVEVEKLIELNKTDGY</sequence>
<protein>
    <recommendedName>
        <fullName evidence="3">RNA-directed DNA polymerase from transposon X-element</fullName>
    </recommendedName>
</protein>
<accession>A0A4C1YY71</accession>
<dbReference type="AlphaFoldDB" id="A0A4C1YY71"/>
<proteinExistence type="predicted"/>
<evidence type="ECO:0000313" key="1">
    <source>
        <dbReference type="EMBL" id="GBP80210.1"/>
    </source>
</evidence>
<evidence type="ECO:0008006" key="3">
    <source>
        <dbReference type="Google" id="ProtNLM"/>
    </source>
</evidence>
<dbReference type="Proteomes" id="UP000299102">
    <property type="component" value="Unassembled WGS sequence"/>
</dbReference>